<keyword evidence="2" id="KW-0812">Transmembrane</keyword>
<feature type="transmembrane region" description="Helical" evidence="2">
    <location>
        <begin position="230"/>
        <end position="256"/>
    </location>
</feature>
<organism evidence="3 4">
    <name type="scientific">Clitoria ternatea</name>
    <name type="common">Butterfly pea</name>
    <dbReference type="NCBI Taxonomy" id="43366"/>
    <lineage>
        <taxon>Eukaryota</taxon>
        <taxon>Viridiplantae</taxon>
        <taxon>Streptophyta</taxon>
        <taxon>Embryophyta</taxon>
        <taxon>Tracheophyta</taxon>
        <taxon>Spermatophyta</taxon>
        <taxon>Magnoliopsida</taxon>
        <taxon>eudicotyledons</taxon>
        <taxon>Gunneridae</taxon>
        <taxon>Pentapetalae</taxon>
        <taxon>rosids</taxon>
        <taxon>fabids</taxon>
        <taxon>Fabales</taxon>
        <taxon>Fabaceae</taxon>
        <taxon>Papilionoideae</taxon>
        <taxon>50 kb inversion clade</taxon>
        <taxon>NPAAA clade</taxon>
        <taxon>indigoferoid/millettioid clade</taxon>
        <taxon>Phaseoleae</taxon>
        <taxon>Clitoria</taxon>
    </lineage>
</organism>
<feature type="region of interest" description="Disordered" evidence="1">
    <location>
        <begin position="111"/>
        <end position="139"/>
    </location>
</feature>
<dbReference type="PANTHER" id="PTHR33731">
    <property type="entry name" value="PROTEIN, PUTATIVE-RELATED"/>
    <property type="match status" value="1"/>
</dbReference>
<keyword evidence="4" id="KW-1185">Reference proteome</keyword>
<gene>
    <name evidence="3" type="ORF">RJT34_31915</name>
</gene>
<dbReference type="EMBL" id="JAYKXN010000008">
    <property type="protein sequence ID" value="KAK7264308.1"/>
    <property type="molecule type" value="Genomic_DNA"/>
</dbReference>
<dbReference type="Pfam" id="PF10950">
    <property type="entry name" value="Organ_specific"/>
    <property type="match status" value="1"/>
</dbReference>
<reference evidence="3 4" key="1">
    <citation type="submission" date="2024-01" db="EMBL/GenBank/DDBJ databases">
        <title>The genomes of 5 underutilized Papilionoideae crops provide insights into root nodulation and disease resistance.</title>
        <authorList>
            <person name="Yuan L."/>
        </authorList>
    </citation>
    <scope>NUCLEOTIDE SEQUENCE [LARGE SCALE GENOMIC DNA]</scope>
    <source>
        <strain evidence="3">LY-2023</strain>
        <tissue evidence="3">Leaf</tissue>
    </source>
</reference>
<protein>
    <submittedName>
        <fullName evidence="3">Uncharacterized protein</fullName>
    </submittedName>
</protein>
<comment type="caution">
    <text evidence="3">The sequence shown here is derived from an EMBL/GenBank/DDBJ whole genome shotgun (WGS) entry which is preliminary data.</text>
</comment>
<dbReference type="AlphaFoldDB" id="A0AAN9I1S5"/>
<dbReference type="PANTHER" id="PTHR33731:SF2">
    <property type="entry name" value="ORGAN-SPECIFIC PROTEIN S2-LIKE"/>
    <property type="match status" value="1"/>
</dbReference>
<evidence type="ECO:0000313" key="3">
    <source>
        <dbReference type="EMBL" id="KAK7264308.1"/>
    </source>
</evidence>
<evidence type="ECO:0000256" key="1">
    <source>
        <dbReference type="SAM" id="MobiDB-lite"/>
    </source>
</evidence>
<name>A0AAN9I1S5_CLITE</name>
<sequence length="292" mass="32793">MVWYEVMRMCLNGNVAGALVEVCGIANLPQLANVIGFKAPQLHVEEIVDNFGATVESRKSPGEYWKMVMKDQEMPEGILQLIQPENNHKTQQEQLVEGEEPLATNAQLNKQNIDPRPNVSAYGDFEPRPSATKYNDDFKPRPSTTKNVIFLTNPSSLLPSVIFISLVTDPSPKAKDKATMLPYNRSNLPPTENLNHFVSTRHASLWPPHYRQKRQQNHNCRQTSKDLNHYVIFLYVCCLCTSLLLIDCLVAIISLFHATLLRPAFLCVFSSLHAALFCVSSSTTLSPFCAMS</sequence>
<proteinExistence type="predicted"/>
<keyword evidence="2" id="KW-0472">Membrane</keyword>
<dbReference type="Proteomes" id="UP001359559">
    <property type="component" value="Unassembled WGS sequence"/>
</dbReference>
<evidence type="ECO:0000313" key="4">
    <source>
        <dbReference type="Proteomes" id="UP001359559"/>
    </source>
</evidence>
<dbReference type="InterPro" id="IPR024489">
    <property type="entry name" value="Organ_specific_prot"/>
</dbReference>
<feature type="transmembrane region" description="Helical" evidence="2">
    <location>
        <begin position="263"/>
        <end position="285"/>
    </location>
</feature>
<evidence type="ECO:0000256" key="2">
    <source>
        <dbReference type="SAM" id="Phobius"/>
    </source>
</evidence>
<keyword evidence="2" id="KW-1133">Transmembrane helix</keyword>
<accession>A0AAN9I1S5</accession>